<proteinExistence type="predicted"/>
<organism evidence="1 2">
    <name type="scientific">Colletotrichum asianum</name>
    <dbReference type="NCBI Taxonomy" id="702518"/>
    <lineage>
        <taxon>Eukaryota</taxon>
        <taxon>Fungi</taxon>
        <taxon>Dikarya</taxon>
        <taxon>Ascomycota</taxon>
        <taxon>Pezizomycotina</taxon>
        <taxon>Sordariomycetes</taxon>
        <taxon>Hypocreomycetidae</taxon>
        <taxon>Glomerellales</taxon>
        <taxon>Glomerellaceae</taxon>
        <taxon>Colletotrichum</taxon>
        <taxon>Colletotrichum gloeosporioides species complex</taxon>
    </lineage>
</organism>
<dbReference type="OrthoDB" id="3350591at2759"/>
<name>A0A8H3WIN3_9PEZI</name>
<dbReference type="AlphaFoldDB" id="A0A8H3WIN3"/>
<protein>
    <submittedName>
        <fullName evidence="1">Uncharacterized protein</fullName>
    </submittedName>
</protein>
<dbReference type="InterPro" id="IPR022085">
    <property type="entry name" value="OpdG"/>
</dbReference>
<dbReference type="Pfam" id="PF12311">
    <property type="entry name" value="DUF3632"/>
    <property type="match status" value="1"/>
</dbReference>
<comment type="caution">
    <text evidence="1">The sequence shown here is derived from an EMBL/GenBank/DDBJ whole genome shotgun (WGS) entry which is preliminary data.</text>
</comment>
<sequence>MTTDDIDSRALSLNLFADDDDEEDILYKRKLQDLINGTVTPSEAAADFDAWVVQDANDRLKKLLKRPDPRNLTPEEEAKGMSLRAIAPNASGSIDLVFPTIAKLCTAFPPFHPGQNAIIQFLEALRALPEHQVPDGIPDGEEDDSHLIILWPFGEDWMALTEIFRREAEEYSYPYSDIETPGSETQVRWRNFQSAIARITALGLINCGFLSALGDIMPSSSTYPDLEKRKLGGPNRVSGDAIAAAQWIMWPDEGRFVYQQCKKLDETGPRAMWSQERWEVWKEQFGFIAGDERFTPKARVAAKLSREQMIGYEEEDKSV</sequence>
<reference evidence="1 2" key="1">
    <citation type="submission" date="2019-12" db="EMBL/GenBank/DDBJ databases">
        <title>A genome sequence resource for the geographically widespread anthracnose pathogen Colletotrichum asianum.</title>
        <authorList>
            <person name="Meng Y."/>
        </authorList>
    </citation>
    <scope>NUCLEOTIDE SEQUENCE [LARGE SCALE GENOMIC DNA]</scope>
    <source>
        <strain evidence="1 2">ICMP 18580</strain>
    </source>
</reference>
<accession>A0A8H3WIN3</accession>
<keyword evidence="2" id="KW-1185">Reference proteome</keyword>
<evidence type="ECO:0000313" key="2">
    <source>
        <dbReference type="Proteomes" id="UP000434172"/>
    </source>
</evidence>
<dbReference type="Proteomes" id="UP000434172">
    <property type="component" value="Unassembled WGS sequence"/>
</dbReference>
<evidence type="ECO:0000313" key="1">
    <source>
        <dbReference type="EMBL" id="KAF0325158.1"/>
    </source>
</evidence>
<gene>
    <name evidence="1" type="ORF">GQ607_007485</name>
</gene>
<dbReference type="EMBL" id="WOWK01000038">
    <property type="protein sequence ID" value="KAF0325158.1"/>
    <property type="molecule type" value="Genomic_DNA"/>
</dbReference>